<dbReference type="GO" id="GO:0030246">
    <property type="term" value="F:carbohydrate binding"/>
    <property type="evidence" value="ECO:0007669"/>
    <property type="project" value="UniProtKB-KW"/>
</dbReference>
<feature type="compositionally biased region" description="Low complexity" evidence="6">
    <location>
        <begin position="494"/>
        <end position="508"/>
    </location>
</feature>
<comment type="caution">
    <text evidence="5">Lacks conserved residue(s) required for the propagation of feature annotation.</text>
</comment>
<dbReference type="InterPro" id="IPR050131">
    <property type="entry name" value="Peptidase_S8_subtilisin-like"/>
</dbReference>
<dbReference type="InParanoid" id="A0A1M6J5Q2"/>
<dbReference type="PANTHER" id="PTHR43806:SF11">
    <property type="entry name" value="CEREVISIN-RELATED"/>
    <property type="match status" value="1"/>
</dbReference>
<dbReference type="InterPro" id="IPR008979">
    <property type="entry name" value="Galactose-bd-like_sf"/>
</dbReference>
<dbReference type="InterPro" id="IPR038081">
    <property type="entry name" value="CalX-like_sf"/>
</dbReference>
<accession>A0A1M6J5Q2</accession>
<name>A0A1M6J5Q2_9BACT</name>
<dbReference type="GO" id="GO:0006508">
    <property type="term" value="P:proteolysis"/>
    <property type="evidence" value="ECO:0007669"/>
    <property type="project" value="UniProtKB-KW"/>
</dbReference>
<dbReference type="PROSITE" id="PS51892">
    <property type="entry name" value="SUBTILASE"/>
    <property type="match status" value="1"/>
</dbReference>
<dbReference type="PANTHER" id="PTHR43806">
    <property type="entry name" value="PEPTIDASE S8"/>
    <property type="match status" value="1"/>
</dbReference>
<keyword evidence="2" id="KW-0645">Protease</keyword>
<organism evidence="9 10">
    <name type="scientific">Rubritalea squalenifaciens DSM 18772</name>
    <dbReference type="NCBI Taxonomy" id="1123071"/>
    <lineage>
        <taxon>Bacteria</taxon>
        <taxon>Pseudomonadati</taxon>
        <taxon>Verrucomicrobiota</taxon>
        <taxon>Verrucomicrobiia</taxon>
        <taxon>Verrucomicrobiales</taxon>
        <taxon>Rubritaleaceae</taxon>
        <taxon>Rubritalea</taxon>
    </lineage>
</organism>
<dbReference type="InterPro" id="IPR013320">
    <property type="entry name" value="ConA-like_dom_sf"/>
</dbReference>
<evidence type="ECO:0000256" key="3">
    <source>
        <dbReference type="ARBA" id="ARBA00022801"/>
    </source>
</evidence>
<dbReference type="Gene3D" id="3.40.50.200">
    <property type="entry name" value="Peptidase S8/S53 domain"/>
    <property type="match status" value="1"/>
</dbReference>
<evidence type="ECO:0000313" key="9">
    <source>
        <dbReference type="EMBL" id="SHJ42034.1"/>
    </source>
</evidence>
<dbReference type="InterPro" id="IPR036852">
    <property type="entry name" value="Peptidase_S8/S53_dom_sf"/>
</dbReference>
<proteinExistence type="inferred from homology"/>
<evidence type="ECO:0000313" key="10">
    <source>
        <dbReference type="Proteomes" id="UP000184510"/>
    </source>
</evidence>
<evidence type="ECO:0000259" key="7">
    <source>
        <dbReference type="Pfam" id="PF00082"/>
    </source>
</evidence>
<comment type="similarity">
    <text evidence="1 5">Belongs to the peptidase S8 family.</text>
</comment>
<feature type="domain" description="Peptidase S8/S53" evidence="7">
    <location>
        <begin position="264"/>
        <end position="556"/>
    </location>
</feature>
<dbReference type="SUPFAM" id="SSF49785">
    <property type="entry name" value="Galactose-binding domain-like"/>
    <property type="match status" value="1"/>
</dbReference>
<keyword evidence="3" id="KW-0378">Hydrolase</keyword>
<evidence type="ECO:0000256" key="4">
    <source>
        <dbReference type="ARBA" id="ARBA00022825"/>
    </source>
</evidence>
<dbReference type="Gene3D" id="2.60.120.380">
    <property type="match status" value="1"/>
</dbReference>
<evidence type="ECO:0000256" key="5">
    <source>
        <dbReference type="PROSITE-ProRule" id="PRU01240"/>
    </source>
</evidence>
<dbReference type="STRING" id="1123071.SAMN02745181_2017"/>
<dbReference type="Gene3D" id="2.60.120.200">
    <property type="match status" value="1"/>
</dbReference>
<protein>
    <submittedName>
        <fullName evidence="9">Concanavalin A-like lectin/glucanases superfamily protein</fullName>
    </submittedName>
</protein>
<dbReference type="PROSITE" id="PS00138">
    <property type="entry name" value="SUBTILASE_SER"/>
    <property type="match status" value="1"/>
</dbReference>
<dbReference type="Pfam" id="PF13385">
    <property type="entry name" value="Laminin_G_3"/>
    <property type="match status" value="1"/>
</dbReference>
<evidence type="ECO:0000256" key="6">
    <source>
        <dbReference type="SAM" id="MobiDB-lite"/>
    </source>
</evidence>
<keyword evidence="4" id="KW-0720">Serine protease</keyword>
<dbReference type="InterPro" id="IPR024361">
    <property type="entry name" value="BACON"/>
</dbReference>
<keyword evidence="9" id="KW-0430">Lectin</keyword>
<dbReference type="Pfam" id="PF19190">
    <property type="entry name" value="BACON_2"/>
    <property type="match status" value="1"/>
</dbReference>
<evidence type="ECO:0000259" key="8">
    <source>
        <dbReference type="Pfam" id="PF19190"/>
    </source>
</evidence>
<dbReference type="SUPFAM" id="SSF49899">
    <property type="entry name" value="Concanavalin A-like lectins/glucanases"/>
    <property type="match status" value="1"/>
</dbReference>
<feature type="region of interest" description="Disordered" evidence="6">
    <location>
        <begin position="489"/>
        <end position="508"/>
    </location>
</feature>
<dbReference type="InterPro" id="IPR023828">
    <property type="entry name" value="Peptidase_S8_Ser-AS"/>
</dbReference>
<dbReference type="Proteomes" id="UP000184510">
    <property type="component" value="Unassembled WGS sequence"/>
</dbReference>
<keyword evidence="10" id="KW-1185">Reference proteome</keyword>
<dbReference type="SUPFAM" id="SSF141072">
    <property type="entry name" value="CalX-like"/>
    <property type="match status" value="1"/>
</dbReference>
<dbReference type="EMBL" id="FQYR01000003">
    <property type="protein sequence ID" value="SHJ42034.1"/>
    <property type="molecule type" value="Genomic_DNA"/>
</dbReference>
<dbReference type="InterPro" id="IPR000209">
    <property type="entry name" value="Peptidase_S8/S53_dom"/>
</dbReference>
<reference evidence="9 10" key="1">
    <citation type="submission" date="2016-11" db="EMBL/GenBank/DDBJ databases">
        <authorList>
            <person name="Jaros S."/>
            <person name="Januszkiewicz K."/>
            <person name="Wedrychowicz H."/>
        </authorList>
    </citation>
    <scope>NUCLEOTIDE SEQUENCE [LARGE SCALE GENOMIC DNA]</scope>
    <source>
        <strain evidence="9 10">DSM 18772</strain>
    </source>
</reference>
<evidence type="ECO:0000256" key="2">
    <source>
        <dbReference type="ARBA" id="ARBA00022670"/>
    </source>
</evidence>
<evidence type="ECO:0000256" key="1">
    <source>
        <dbReference type="ARBA" id="ARBA00011073"/>
    </source>
</evidence>
<feature type="domain" description="BACON" evidence="8">
    <location>
        <begin position="732"/>
        <end position="806"/>
    </location>
</feature>
<gene>
    <name evidence="9" type="ORF">SAMN02745181_2017</name>
</gene>
<dbReference type="GO" id="GO:0004252">
    <property type="term" value="F:serine-type endopeptidase activity"/>
    <property type="evidence" value="ECO:0007669"/>
    <property type="project" value="InterPro"/>
</dbReference>
<dbReference type="Pfam" id="PF00082">
    <property type="entry name" value="Peptidase_S8"/>
    <property type="match status" value="1"/>
</dbReference>
<sequence>MPPTPQHQARQKSWIVCGYRICSSPLACAVLSFISLSLVQCERTPAGGSGNGAREGGIQQHELVSIQTSLPEAETVLHEPKQEWPAKQDDTELGGFSGHKLTAEKEAEWERIIKERGEDHFRKIVQELEDERDGLRLEMDGLRAGAFRDPKSRREYAEKLATWSRAEKMHAWAQAKLLGIETAGRGSDGKGFELLRFKDGLPVYRTTYNENAAISNAANLVGAGTTYDLTGLGLRVGVWDESSVRASHQEFGGRITQVDGGGSYLSSHQTHVSGTIGASGVNSKAKGMAVEVEVRNHDWNDDLAEMTTESAATPSDLSMLPVSNHSYGYLMGWEYGSYSGNTGYHFFGDFSKDEDSDFGKYIGDPVIIDEICSASGYYLPFWSAGNDRNDGPAEGATIYYWNGSSWQSTSYNPDNHPDTEKNLQYDTIGGSAVAKNIMTVGAVNDAVVSGERSVEAGTMASFSSWGPTDDGRIKPDIVANGVDLFSTDSSRDNGYSSKSGTSMSSPSAAGGSILIQERYGEYHAGELMMASTLKALIIHTADDLGNVGPDYSNGWGLMNVKSAVDLIDLDFEKPSNQHLVVDSVSAGTPSHSYRLLWDQNSSVMKATICWTDPAGDEANGVVDSSTPVLVNDLDIRMVSPSGQTLMPWVLDKDAPQASATSGDNTLDNVEQIIITDPEPGEYVLTVSYKGSITGASQVFSLITTGQDQASVGVFPVSQVSSRGIHGQLPSPSEHQFRVVNNTASDSSWTVSSDVSWLNLSQTAGTATAGSQSVIDAELTSSVLEMSPGTYTATLTFTSASFENVYQREVQLTIYEAVPPSEQFAVGDGFDLKNTQLTFLPSSTGYAVFKAPATDFPVDTQLGSEALHNVSPDFGNSDDGHWTRNLAQPLTFYGQSVSSLNIGTNGLVRFGSSANDYTESISEHFANLGIAVLWDDLNPASAGAIYYQEFPGAKIVVTYEGVPEYGSNVGNSVQLELFTDGTGIIRLTYLDINSADNIIGLSDGQGVPEGWPFPETNFDQAHDYPVLAFDIQDNSIREGDGSTATITASLSEKPPVPMEFPLRFLGGAELADVSGMPEVLNFPVFEPEQTYLVQAVDEDLMENTEMMEIQVESHPLLDFIGSWELVILDASNLPTPLAKWLLDETNASDDAIDSSGNGFDAEPSLSGVSVVAGKHGNARYLDGVDGCFTFGSLGAVGNELTLSGWFKRDGDQTNGVGLIFHRMGGQLFGLQLGPSMDLRYRWNTSDGQQAWSSGLIMPDQVWVFVALVIRPDGATIYMHDGTSMQSASTAMTHAVSDWSAVSHLGCDPIANRHFKGAIDDCRIYPLSFSDRDMEFLFREGLSSVEQYAFDSGVPDQNISAELDPDLDGLPNLLELALATDPNSPDNPVIHEFVDGKIKLKFDRQNEELVYVEGEWSNDLVNWYASGFVVTEEGVEIPMDQDTKFIRLRATEVSP</sequence>
<dbReference type="SUPFAM" id="SSF52743">
    <property type="entry name" value="Subtilisin-like"/>
    <property type="match status" value="1"/>
</dbReference>